<protein>
    <submittedName>
        <fullName evidence="1">Uncharacterized protein</fullName>
    </submittedName>
</protein>
<dbReference type="STRING" id="879305.HMPREF9290_1051"/>
<dbReference type="AlphaFoldDB" id="F0GVX5"/>
<organism evidence="1 2">
    <name type="scientific">Anaerococcus prevotii ACS-065-V-Col13</name>
    <dbReference type="NCBI Taxonomy" id="879305"/>
    <lineage>
        <taxon>Bacteria</taxon>
        <taxon>Bacillati</taxon>
        <taxon>Bacillota</taxon>
        <taxon>Tissierellia</taxon>
        <taxon>Tissierellales</taxon>
        <taxon>Peptoniphilaceae</taxon>
        <taxon>Anaerococcus</taxon>
    </lineage>
</organism>
<evidence type="ECO:0000313" key="1">
    <source>
        <dbReference type="EMBL" id="EGC82039.1"/>
    </source>
</evidence>
<dbReference type="eggNOG" id="COG2826">
    <property type="taxonomic scope" value="Bacteria"/>
</dbReference>
<comment type="caution">
    <text evidence="1">The sequence shown here is derived from an EMBL/GenBank/DDBJ whole genome shotgun (WGS) entry which is preliminary data.</text>
</comment>
<name>F0GVX5_9FIRM</name>
<accession>F0GVX5</accession>
<reference evidence="1 2" key="1">
    <citation type="submission" date="2011-01" db="EMBL/GenBank/DDBJ databases">
        <authorList>
            <person name="Durkin A.S."/>
            <person name="Madupu R."/>
            <person name="Torralba M."/>
            <person name="Gillis M."/>
            <person name="Methe B."/>
            <person name="Sutton G."/>
            <person name="Nelson K.E."/>
        </authorList>
    </citation>
    <scope>NUCLEOTIDE SEQUENCE [LARGE SCALE GENOMIC DNA]</scope>
    <source>
        <strain evidence="1 2">ACS-065-V-Col13</strain>
    </source>
</reference>
<dbReference type="Proteomes" id="UP000005286">
    <property type="component" value="Unassembled WGS sequence"/>
</dbReference>
<keyword evidence="2" id="KW-1185">Reference proteome</keyword>
<dbReference type="EMBL" id="AEXM01000024">
    <property type="protein sequence ID" value="EGC82039.1"/>
    <property type="molecule type" value="Genomic_DNA"/>
</dbReference>
<gene>
    <name evidence="1" type="ORF">HMPREF9290_1051</name>
</gene>
<evidence type="ECO:0000313" key="2">
    <source>
        <dbReference type="Proteomes" id="UP000005286"/>
    </source>
</evidence>
<proteinExistence type="predicted"/>
<dbReference type="PATRIC" id="fig|879305.3.peg.956"/>
<sequence>MKGKRKKNGSAEKRGKHAFKRIIHDRNKYYPNFTTEFGHFEGDAIVGKDHKNSW</sequence>